<dbReference type="PRINTS" id="PR00926">
    <property type="entry name" value="MITOCARRIER"/>
</dbReference>
<gene>
    <name evidence="8" type="ORF">TSOC_000058</name>
</gene>
<feature type="repeat" description="Solcar" evidence="6">
    <location>
        <begin position="55"/>
        <end position="148"/>
    </location>
</feature>
<dbReference type="GO" id="GO:0016020">
    <property type="term" value="C:membrane"/>
    <property type="evidence" value="ECO:0007669"/>
    <property type="project" value="UniProtKB-SubCell"/>
</dbReference>
<evidence type="ECO:0000256" key="4">
    <source>
        <dbReference type="ARBA" id="ARBA00022737"/>
    </source>
</evidence>
<keyword evidence="3 6" id="KW-0812">Transmembrane</keyword>
<comment type="subcellular location">
    <subcellularLocation>
        <location evidence="1">Membrane</location>
        <topology evidence="1">Multi-pass membrane protein</topology>
    </subcellularLocation>
</comment>
<keyword evidence="4" id="KW-0677">Repeat</keyword>
<dbReference type="EMBL" id="PGGS01000001">
    <property type="protein sequence ID" value="PNH12988.1"/>
    <property type="molecule type" value="Genomic_DNA"/>
</dbReference>
<evidence type="ECO:0000313" key="9">
    <source>
        <dbReference type="Proteomes" id="UP000236333"/>
    </source>
</evidence>
<dbReference type="InterPro" id="IPR018108">
    <property type="entry name" value="MCP_transmembrane"/>
</dbReference>
<keyword evidence="9" id="KW-1185">Reference proteome</keyword>
<dbReference type="Gene3D" id="1.50.40.10">
    <property type="entry name" value="Mitochondrial carrier domain"/>
    <property type="match status" value="2"/>
</dbReference>
<evidence type="ECO:0000256" key="7">
    <source>
        <dbReference type="RuleBase" id="RU000488"/>
    </source>
</evidence>
<comment type="similarity">
    <text evidence="7">Belongs to the mitochondrial carrier (TC 2.A.29) family.</text>
</comment>
<evidence type="ECO:0000256" key="5">
    <source>
        <dbReference type="ARBA" id="ARBA00023136"/>
    </source>
</evidence>
<accession>A0A2J8AKF3</accession>
<evidence type="ECO:0000256" key="3">
    <source>
        <dbReference type="ARBA" id="ARBA00022692"/>
    </source>
</evidence>
<dbReference type="SUPFAM" id="SSF103506">
    <property type="entry name" value="Mitochondrial carrier"/>
    <property type="match status" value="1"/>
</dbReference>
<dbReference type="GO" id="GO:0055085">
    <property type="term" value="P:transmembrane transport"/>
    <property type="evidence" value="ECO:0007669"/>
    <property type="project" value="InterPro"/>
</dbReference>
<organism evidence="8 9">
    <name type="scientific">Tetrabaena socialis</name>
    <dbReference type="NCBI Taxonomy" id="47790"/>
    <lineage>
        <taxon>Eukaryota</taxon>
        <taxon>Viridiplantae</taxon>
        <taxon>Chlorophyta</taxon>
        <taxon>core chlorophytes</taxon>
        <taxon>Chlorophyceae</taxon>
        <taxon>CS clade</taxon>
        <taxon>Chlamydomonadales</taxon>
        <taxon>Tetrabaenaceae</taxon>
        <taxon>Tetrabaena</taxon>
    </lineage>
</organism>
<name>A0A2J8AKF3_9CHLO</name>
<protein>
    <submittedName>
        <fullName evidence="8">Mitochondrial substrate carrier family protein P</fullName>
    </submittedName>
</protein>
<dbReference type="InterPro" id="IPR002067">
    <property type="entry name" value="MCP"/>
</dbReference>
<dbReference type="InterPro" id="IPR023395">
    <property type="entry name" value="MCP_dom_sf"/>
</dbReference>
<dbReference type="AlphaFoldDB" id="A0A2J8AKF3"/>
<comment type="caution">
    <text evidence="8">The sequence shown here is derived from an EMBL/GenBank/DDBJ whole genome shotgun (WGS) entry which is preliminary data.</text>
</comment>
<reference evidence="8 9" key="1">
    <citation type="journal article" date="2017" name="Mol. Biol. Evol.">
        <title>The 4-celled Tetrabaena socialis nuclear genome reveals the essential components for genetic control of cell number at the origin of multicellularity in the volvocine lineage.</title>
        <authorList>
            <person name="Featherston J."/>
            <person name="Arakaki Y."/>
            <person name="Hanschen E.R."/>
            <person name="Ferris P.J."/>
            <person name="Michod R.E."/>
            <person name="Olson B.J.S.C."/>
            <person name="Nozaki H."/>
            <person name="Durand P.M."/>
        </authorList>
    </citation>
    <scope>NUCLEOTIDE SEQUENCE [LARGE SCALE GENOMIC DNA]</scope>
    <source>
        <strain evidence="8 9">NIES-571</strain>
    </source>
</reference>
<evidence type="ECO:0000256" key="2">
    <source>
        <dbReference type="ARBA" id="ARBA00022448"/>
    </source>
</evidence>
<feature type="repeat" description="Solcar" evidence="6">
    <location>
        <begin position="155"/>
        <end position="230"/>
    </location>
</feature>
<proteinExistence type="inferred from homology"/>
<evidence type="ECO:0000256" key="6">
    <source>
        <dbReference type="PROSITE-ProRule" id="PRU00282"/>
    </source>
</evidence>
<evidence type="ECO:0000313" key="8">
    <source>
        <dbReference type="EMBL" id="PNH12988.1"/>
    </source>
</evidence>
<keyword evidence="2 7" id="KW-0813">Transport</keyword>
<evidence type="ECO:0000256" key="1">
    <source>
        <dbReference type="ARBA" id="ARBA00004141"/>
    </source>
</evidence>
<sequence>MPPITHASDALWNRACSAADASTSGRNQNADEEALAAAFLSDETSASEAAPLVYHGAVKLAFCGGVSGALAKTCTAPLARLTILYQVRALTAIGPPGCSTAPGLVAALRHVVATEGVRSLWKGNMVTILHRIPYSATNFWAYEATKQHLQQRVANETARAWVAGAVAGALACTAVYDQGALGRLRYADVVRALYAEGGAAAFYRGIGAEYAKVLPGMAIAFTAYETLKRLTGAGVAA</sequence>
<dbReference type="PROSITE" id="PS50920">
    <property type="entry name" value="SOLCAR"/>
    <property type="match status" value="2"/>
</dbReference>
<dbReference type="PANTHER" id="PTHR24089">
    <property type="entry name" value="SOLUTE CARRIER FAMILY 25"/>
    <property type="match status" value="1"/>
</dbReference>
<dbReference type="OrthoDB" id="270584at2759"/>
<dbReference type="Proteomes" id="UP000236333">
    <property type="component" value="Unassembled WGS sequence"/>
</dbReference>
<dbReference type="Pfam" id="PF00153">
    <property type="entry name" value="Mito_carr"/>
    <property type="match status" value="2"/>
</dbReference>
<keyword evidence="5 6" id="KW-0472">Membrane</keyword>